<keyword evidence="3" id="KW-0677">Repeat</keyword>
<proteinExistence type="predicted"/>
<dbReference type="InParanoid" id="E1ZPS6"/>
<evidence type="ECO:0000256" key="2">
    <source>
        <dbReference type="ARBA" id="ARBA00022490"/>
    </source>
</evidence>
<evidence type="ECO:0000256" key="1">
    <source>
        <dbReference type="ARBA" id="ARBA00004496"/>
    </source>
</evidence>
<dbReference type="PROSITE" id="PS50021">
    <property type="entry name" value="CH"/>
    <property type="match status" value="2"/>
</dbReference>
<dbReference type="RefSeq" id="XP_005844218.1">
    <property type="nucleotide sequence ID" value="XM_005844156.1"/>
</dbReference>
<dbReference type="OMA" id="YSQKCCE"/>
<protein>
    <recommendedName>
        <fullName evidence="5">Calponin-homology (CH) domain-containing protein</fullName>
    </recommendedName>
</protein>
<dbReference type="CDD" id="cd23767">
    <property type="entry name" value="IQCD"/>
    <property type="match status" value="2"/>
</dbReference>
<dbReference type="InterPro" id="IPR000048">
    <property type="entry name" value="IQ_motif_EF-hand-BS"/>
</dbReference>
<dbReference type="PANTHER" id="PTHR22706:SF1">
    <property type="entry name" value="ASSEMBLY FACTOR FOR SPINDLE MICROTUBULES"/>
    <property type="match status" value="1"/>
</dbReference>
<evidence type="ECO:0000259" key="5">
    <source>
        <dbReference type="PROSITE" id="PS50021"/>
    </source>
</evidence>
<comment type="subcellular location">
    <subcellularLocation>
        <location evidence="1">Cytoplasm</location>
    </subcellularLocation>
</comment>
<evidence type="ECO:0000256" key="3">
    <source>
        <dbReference type="ARBA" id="ARBA00022737"/>
    </source>
</evidence>
<dbReference type="InterPro" id="IPR011989">
    <property type="entry name" value="ARM-like"/>
</dbReference>
<dbReference type="InterPro" id="IPR036872">
    <property type="entry name" value="CH_dom_sf"/>
</dbReference>
<dbReference type="Pfam" id="PF00612">
    <property type="entry name" value="IQ"/>
    <property type="match status" value="9"/>
</dbReference>
<dbReference type="GO" id="GO:0007051">
    <property type="term" value="P:spindle organization"/>
    <property type="evidence" value="ECO:0007669"/>
    <property type="project" value="TreeGrafter"/>
</dbReference>
<dbReference type="CDD" id="cd21223">
    <property type="entry name" value="CH_ASPM_rpt1"/>
    <property type="match status" value="1"/>
</dbReference>
<dbReference type="Gene3D" id="1.10.418.10">
    <property type="entry name" value="Calponin-like domain"/>
    <property type="match status" value="2"/>
</dbReference>
<keyword evidence="7" id="KW-1185">Reference proteome</keyword>
<dbReference type="STRING" id="554065.E1ZPS6"/>
<keyword evidence="4" id="KW-0112">Calmodulin-binding</keyword>
<name>E1ZPS6_CHLVA</name>
<dbReference type="OrthoDB" id="2148418at2759"/>
<dbReference type="InterPro" id="IPR016024">
    <property type="entry name" value="ARM-type_fold"/>
</dbReference>
<dbReference type="eggNOG" id="KOG0165">
    <property type="taxonomic scope" value="Eukaryota"/>
</dbReference>
<dbReference type="GO" id="GO:0005737">
    <property type="term" value="C:cytoplasm"/>
    <property type="evidence" value="ECO:0007669"/>
    <property type="project" value="UniProtKB-SubCell"/>
</dbReference>
<dbReference type="SMART" id="SM00033">
    <property type="entry name" value="CH"/>
    <property type="match status" value="2"/>
</dbReference>
<dbReference type="SMART" id="SM00015">
    <property type="entry name" value="IQ"/>
    <property type="match status" value="18"/>
</dbReference>
<dbReference type="EMBL" id="GL433858">
    <property type="protein sequence ID" value="EFN52116.1"/>
    <property type="molecule type" value="Genomic_DNA"/>
</dbReference>
<dbReference type="Proteomes" id="UP000008141">
    <property type="component" value="Unassembled WGS sequence"/>
</dbReference>
<sequence length="1361" mass="147626">MAAASGGGGRAPLGPANRQALQPAAVNKPPPGPLGFTQCHTGWMDKQEAAFKGWLNAVLVPAAAEGGESDEGAAAQLHALASRRLVARLRGLLWQLYSQDAELISVMLKVEQRINSGQMRMRDEEATMKNVKEGARARAVLASYHPLWLRLGMEVVCGSAVAGDDAPAAPAHLAAFVREQFFKDPQLAKQHPASSKAYWAALARLVLKRCLLLVALLDRVAAAPALPAAAPLLFRRDSKLKASAQASRCWPGSPVLAELVQPRLVGEGDVGRTLGRLGYRLGYEQDPRRELDFAVSNMAADLRDGLRLCKLAELLTGACHPRFFDSTRFPSDRRPVRLANLQLALDQFARAGLPPQQAGQQRQQQGGSTAAAAGCTTAAADLVDGDRQQTLCLLWRLILHFQLPQLINLSAVRAEVELVRAKAAQAAPVAGSAAAAGGAGSAAAAAAPLAPQEEVAAGSPHVAALLEWCAAVASLYGLPVRGFGACFADGSVFCLLVHHYLGHAYVALKDVYRPAAGGEGGEEAPAAAAGWAGPASTVSGQLEGARRNFGMVQGVVQSLGGIPPIVSAEDFAECGHDEKGCILFTAFLCQRLLEISKEERAAMVIQRRWRNRQQDKPGAPGWALRFAAARRRGVAAVVRLQAVWRGRAVRRQYQQQRQAAICIQAAYRGRRQRRAFFHHMVVPRMLQAGLAAKRRLEGSRYEGRLARAATRVQVLRRGTVQRRAFLRQRSAAVAIQAAVRRWQQRSRFVQQRAAAVAVQAHFRGGAARRQLARQRAAAVCLQAAWRRWHARRRFLRLRASAVAIQAAWRARQARALLQQHRAAQRVQAAWRGYATRKRRQQQQAAAVAIQAAWRGHAAQRAFQRRRCAAVAIQAAVRRWRQRARFLRQRAAAVAVQAGWRGYAVRHLLRRTRAAVAIQSAARGFLARRRLARAAAAAATIQAAVRRWRERRRAAAVAAVRRQMREMAALMREYQRRTAAALHIQAAYRGHVGRKEYRRLLAAQLEAQRRQAAREAAALAVIAPWAETFRDRAWFLRARRAALLLQAWWRLRYARRQAAAVALQAAARRLLARQRLLRSRRAALTVQTAWRGANVRATHPRRKQLADIRLRLAAAAADAAAAPHRSLGARTHAHLDALLASKHPASAVAALTGLALCTEAVPACCDIVVVGGGLPVLLGVVRAPCRSKEAAEALRAALACLANICRAGPHADAVFGAGNFLPSLGDHLQQQRDKEEVFMSVVALWQRLVCSPAPGAAARAQSLARQPDVLSKLEGVARLLALKLSADQKYLTKLEQQKGSDTSARQATKALLSTSRQLRALRGVLAATGASAEGASGGGGGNDTPLLLGKNTLVRAVLREQQ</sequence>
<dbReference type="PANTHER" id="PTHR22706">
    <property type="entry name" value="ASSEMBLY FACTOR FOR SPINDLE MICROTUBULES"/>
    <property type="match status" value="1"/>
</dbReference>
<dbReference type="SUPFAM" id="SSF52540">
    <property type="entry name" value="P-loop containing nucleoside triphosphate hydrolases"/>
    <property type="match status" value="2"/>
</dbReference>
<dbReference type="Gene3D" id="1.20.5.190">
    <property type="match status" value="7"/>
</dbReference>
<dbReference type="GO" id="GO:0005516">
    <property type="term" value="F:calmodulin binding"/>
    <property type="evidence" value="ECO:0007669"/>
    <property type="project" value="UniProtKB-KW"/>
</dbReference>
<dbReference type="GeneID" id="17351630"/>
<dbReference type="InterPro" id="IPR027417">
    <property type="entry name" value="P-loop_NTPase"/>
</dbReference>
<dbReference type="GO" id="GO:0051295">
    <property type="term" value="P:establishment of meiotic spindle localization"/>
    <property type="evidence" value="ECO:0007669"/>
    <property type="project" value="TreeGrafter"/>
</dbReference>
<dbReference type="SUPFAM" id="SSF47576">
    <property type="entry name" value="Calponin-homology domain, CH-domain"/>
    <property type="match status" value="1"/>
</dbReference>
<dbReference type="GO" id="GO:0000278">
    <property type="term" value="P:mitotic cell cycle"/>
    <property type="evidence" value="ECO:0007669"/>
    <property type="project" value="TreeGrafter"/>
</dbReference>
<dbReference type="Gene3D" id="1.25.10.10">
    <property type="entry name" value="Leucine-rich Repeat Variant"/>
    <property type="match status" value="1"/>
</dbReference>
<organism evidence="7">
    <name type="scientific">Chlorella variabilis</name>
    <name type="common">Green alga</name>
    <dbReference type="NCBI Taxonomy" id="554065"/>
    <lineage>
        <taxon>Eukaryota</taxon>
        <taxon>Viridiplantae</taxon>
        <taxon>Chlorophyta</taxon>
        <taxon>core chlorophytes</taxon>
        <taxon>Trebouxiophyceae</taxon>
        <taxon>Chlorellales</taxon>
        <taxon>Chlorellaceae</taxon>
        <taxon>Chlorella clade</taxon>
        <taxon>Chlorella</taxon>
    </lineage>
</organism>
<feature type="domain" description="Calponin-homology (CH)" evidence="5">
    <location>
        <begin position="459"/>
        <end position="593"/>
    </location>
</feature>
<evidence type="ECO:0000313" key="7">
    <source>
        <dbReference type="Proteomes" id="UP000008141"/>
    </source>
</evidence>
<evidence type="ECO:0000256" key="4">
    <source>
        <dbReference type="ARBA" id="ARBA00022860"/>
    </source>
</evidence>
<dbReference type="PROSITE" id="PS50096">
    <property type="entry name" value="IQ"/>
    <property type="match status" value="15"/>
</dbReference>
<dbReference type="GO" id="GO:0000922">
    <property type="term" value="C:spindle pole"/>
    <property type="evidence" value="ECO:0007669"/>
    <property type="project" value="TreeGrafter"/>
</dbReference>
<accession>E1ZPS6</accession>
<gene>
    <name evidence="6" type="ORF">CHLNCDRAFT_139429</name>
</gene>
<keyword evidence="2" id="KW-0963">Cytoplasm</keyword>
<dbReference type="InterPro" id="IPR051185">
    <property type="entry name" value="ASPM"/>
</dbReference>
<dbReference type="SUPFAM" id="SSF48371">
    <property type="entry name" value="ARM repeat"/>
    <property type="match status" value="1"/>
</dbReference>
<dbReference type="KEGG" id="cvr:CHLNCDRAFT_139429"/>
<feature type="domain" description="Calponin-homology (CH)" evidence="5">
    <location>
        <begin position="267"/>
        <end position="402"/>
    </location>
</feature>
<evidence type="ECO:0000313" key="6">
    <source>
        <dbReference type="EMBL" id="EFN52116.1"/>
    </source>
</evidence>
<dbReference type="InterPro" id="IPR001715">
    <property type="entry name" value="CH_dom"/>
</dbReference>
<reference evidence="6 7" key="1">
    <citation type="journal article" date="2010" name="Plant Cell">
        <title>The Chlorella variabilis NC64A genome reveals adaptation to photosymbiosis, coevolution with viruses, and cryptic sex.</title>
        <authorList>
            <person name="Blanc G."/>
            <person name="Duncan G."/>
            <person name="Agarkova I."/>
            <person name="Borodovsky M."/>
            <person name="Gurnon J."/>
            <person name="Kuo A."/>
            <person name="Lindquist E."/>
            <person name="Lucas S."/>
            <person name="Pangilinan J."/>
            <person name="Polle J."/>
            <person name="Salamov A."/>
            <person name="Terry A."/>
            <person name="Yamada T."/>
            <person name="Dunigan D.D."/>
            <person name="Grigoriev I.V."/>
            <person name="Claverie J.M."/>
            <person name="Van Etten J.L."/>
        </authorList>
    </citation>
    <scope>NUCLEOTIDE SEQUENCE [LARGE SCALE GENOMIC DNA]</scope>
    <source>
        <strain evidence="6 7">NC64A</strain>
    </source>
</reference>
<dbReference type="CDD" id="cd21224">
    <property type="entry name" value="CH_ASPM_rpt2"/>
    <property type="match status" value="1"/>
</dbReference>